<keyword evidence="8 13" id="KW-1015">Disulfide bond</keyword>
<dbReference type="Gene3D" id="1.10.520.10">
    <property type="match status" value="1"/>
</dbReference>
<proteinExistence type="inferred from homology"/>
<dbReference type="EMBL" id="AP019870">
    <property type="protein sequence ID" value="BBN10870.1"/>
    <property type="molecule type" value="Genomic_DNA"/>
</dbReference>
<comment type="subcellular location">
    <subcellularLocation>
        <location evidence="14">Secreted</location>
    </subcellularLocation>
</comment>
<feature type="binding site" evidence="11">
    <location>
        <position position="77"/>
    </location>
    <ligand>
        <name>Ca(2+)</name>
        <dbReference type="ChEBI" id="CHEBI:29108"/>
        <label>1</label>
    </ligand>
</feature>
<dbReference type="PANTHER" id="PTHR31517">
    <property type="match status" value="1"/>
</dbReference>
<feature type="binding site" evidence="11">
    <location>
        <position position="75"/>
    </location>
    <ligand>
        <name>Ca(2+)</name>
        <dbReference type="ChEBI" id="CHEBI:29108"/>
        <label>1</label>
    </ligand>
</feature>
<evidence type="ECO:0000256" key="10">
    <source>
        <dbReference type="PIRSR" id="PIRSR600823-2"/>
    </source>
</evidence>
<dbReference type="PRINTS" id="PR00461">
    <property type="entry name" value="PLPEROXIDASE"/>
</dbReference>
<organism evidence="17 18">
    <name type="scientific">Marchantia polymorpha subsp. ruderalis</name>
    <dbReference type="NCBI Taxonomy" id="1480154"/>
    <lineage>
        <taxon>Eukaryota</taxon>
        <taxon>Viridiplantae</taxon>
        <taxon>Streptophyta</taxon>
        <taxon>Embryophyta</taxon>
        <taxon>Marchantiophyta</taxon>
        <taxon>Marchantiopsida</taxon>
        <taxon>Marchantiidae</taxon>
        <taxon>Marchantiales</taxon>
        <taxon>Marchantiaceae</taxon>
        <taxon>Marchantia</taxon>
    </lineage>
</organism>
<name>A0A176W9I4_MARPO</name>
<feature type="binding site" evidence="11">
    <location>
        <position position="254"/>
    </location>
    <ligand>
        <name>Ca(2+)</name>
        <dbReference type="ChEBI" id="CHEBI:29108"/>
        <label>2</label>
    </ligand>
</feature>
<keyword evidence="11 14" id="KW-0106">Calcium</keyword>
<feature type="disulfide bond" evidence="13">
    <location>
        <begin position="71"/>
        <end position="76"/>
    </location>
</feature>
<dbReference type="Pfam" id="PF00141">
    <property type="entry name" value="peroxidase"/>
    <property type="match status" value="1"/>
</dbReference>
<feature type="binding site" evidence="11">
    <location>
        <position position="249"/>
    </location>
    <ligand>
        <name>Ca(2+)</name>
        <dbReference type="ChEBI" id="CHEBI:29108"/>
        <label>2</label>
    </ligand>
</feature>
<evidence type="ECO:0000256" key="12">
    <source>
        <dbReference type="PIRSR" id="PIRSR600823-4"/>
    </source>
</evidence>
<feature type="disulfide bond" evidence="13">
    <location>
        <begin position="199"/>
        <end position="231"/>
    </location>
</feature>
<comment type="similarity">
    <text evidence="2">Belongs to the peroxidase family. Ascorbate peroxidase subfamily.</text>
</comment>
<sequence>MTKIGFVLLVSILLFSGELCNCSYSYGQLKDNYYSTSCKDAESVMKKVIDAELDKDLAAAAGLIRLAYHDCFVEGCDGSILLEGSDTERSALINANLKGYEVIDAAKAAVEEICPGVVSCADIVQYAARDGTVKLNGSTWEVQGGRKDGRVSNAATAEANLPKPTDSATQLISAFVRRGLSTREMVVLSGSHTVGVGHCDKIVGRLYNFNSSYFTDPSIDSTYAESLKTQCPQNSDENTDTQVFMDTFTPGEFDAKYFNTLTERKGLFTSDQTLFEDARTKRSVTSLKSEGRFQKEFGQAMRAMGGVGVKSVGEIRKTCGAVNSNGLK</sequence>
<evidence type="ECO:0000313" key="16">
    <source>
        <dbReference type="EMBL" id="BBN10870.1"/>
    </source>
</evidence>
<feature type="binding site" evidence="11">
    <location>
        <position position="193"/>
    </location>
    <ligand>
        <name>Ca(2+)</name>
        <dbReference type="ChEBI" id="CHEBI:29108"/>
        <label>2</label>
    </ligand>
</feature>
<comment type="catalytic activity">
    <reaction evidence="1 14">
        <text>2 a phenolic donor + H2O2 = 2 a phenolic radical donor + 2 H2O</text>
        <dbReference type="Rhea" id="RHEA:56136"/>
        <dbReference type="ChEBI" id="CHEBI:15377"/>
        <dbReference type="ChEBI" id="CHEBI:16240"/>
        <dbReference type="ChEBI" id="CHEBI:139520"/>
        <dbReference type="ChEBI" id="CHEBI:139521"/>
        <dbReference type="EC" id="1.11.1.7"/>
    </reaction>
</comment>
<dbReference type="PANTHER" id="PTHR31517:SF51">
    <property type="entry name" value="PEROXIDASE 55"/>
    <property type="match status" value="1"/>
</dbReference>
<feature type="active site" description="Proton acceptor" evidence="9">
    <location>
        <position position="69"/>
    </location>
</feature>
<evidence type="ECO:0000259" key="15">
    <source>
        <dbReference type="PROSITE" id="PS50873"/>
    </source>
</evidence>
<feature type="binding site" evidence="11">
    <location>
        <position position="246"/>
    </location>
    <ligand>
        <name>Ca(2+)</name>
        <dbReference type="ChEBI" id="CHEBI:29108"/>
        <label>2</label>
    </ligand>
</feature>
<evidence type="ECO:0000313" key="18">
    <source>
        <dbReference type="Proteomes" id="UP000077202"/>
    </source>
</evidence>
<dbReference type="InterPro" id="IPR000823">
    <property type="entry name" value="Peroxidase_pln"/>
</dbReference>
<evidence type="ECO:0000256" key="4">
    <source>
        <dbReference type="ARBA" id="ARBA00022617"/>
    </source>
</evidence>
<keyword evidence="6 14" id="KW-0560">Oxidoreductase</keyword>
<reference evidence="16" key="2">
    <citation type="journal article" date="2019" name="Curr. Biol.">
        <title>Chromatin organization in early land plants reveals an ancestral association between H3K27me3, transposons, and constitutive heterochromatin.</title>
        <authorList>
            <person name="Montgomery S.A."/>
            <person name="Tanizawa Y."/>
            <person name="Galik B."/>
            <person name="Wang N."/>
            <person name="Ito T."/>
            <person name="Mochizuki T."/>
            <person name="Akimcheva S."/>
            <person name="Bowman J."/>
            <person name="Cognat V."/>
            <person name="Drouard L."/>
            <person name="Ekker H."/>
            <person name="Houng S."/>
            <person name="Kohchi T."/>
            <person name="Lin S."/>
            <person name="Liu L.D."/>
            <person name="Nakamura Y."/>
            <person name="Valeeva L.R."/>
            <person name="Shakirov E.V."/>
            <person name="Shippen D.E."/>
            <person name="Wei W."/>
            <person name="Yagura M."/>
            <person name="Yamaoka S."/>
            <person name="Yamato K.T."/>
            <person name="Liu C."/>
            <person name="Berger F."/>
        </authorList>
    </citation>
    <scope>NUCLEOTIDE SEQUENCE [LARGE SCALE GENOMIC DNA]</scope>
    <source>
        <strain evidence="16">Tak-1</strain>
    </source>
</reference>
<keyword evidence="14" id="KW-0964">Secreted</keyword>
<dbReference type="Gene3D" id="1.10.420.10">
    <property type="entry name" value="Peroxidase, domain 2"/>
    <property type="match status" value="1"/>
</dbReference>
<evidence type="ECO:0000256" key="13">
    <source>
        <dbReference type="PIRSR" id="PIRSR600823-5"/>
    </source>
</evidence>
<evidence type="ECO:0000256" key="2">
    <source>
        <dbReference type="ARBA" id="ARBA00006873"/>
    </source>
</evidence>
<dbReference type="EC" id="1.11.1.7" evidence="14"/>
<dbReference type="GO" id="GO:0046872">
    <property type="term" value="F:metal ion binding"/>
    <property type="evidence" value="ECO:0007669"/>
    <property type="project" value="UniProtKB-UniRule"/>
</dbReference>
<reference evidence="17 18" key="1">
    <citation type="submission" date="2016-03" db="EMBL/GenBank/DDBJ databases">
        <title>Mechanisms controlling the formation of the plant cell surface in tip-growing cells are functionally conserved among land plants.</title>
        <authorList>
            <person name="Honkanen S."/>
            <person name="Jones V.A."/>
            <person name="Morieri G."/>
            <person name="Champion C."/>
            <person name="Hetherington A.J."/>
            <person name="Kelly S."/>
            <person name="Saint-Marcoux D."/>
            <person name="Proust H."/>
            <person name="Prescott H."/>
            <person name="Dolan L."/>
        </authorList>
    </citation>
    <scope>NUCLEOTIDE SEQUENCE [LARGE SCALE GENOMIC DNA]</scope>
    <source>
        <strain evidence="18">cv. Tak-1 and cv. Tak-2</strain>
        <tissue evidence="17">Whole gametophyte</tissue>
    </source>
</reference>
<feature type="signal peptide" evidence="14">
    <location>
        <begin position="1"/>
        <end position="22"/>
    </location>
</feature>
<evidence type="ECO:0000256" key="5">
    <source>
        <dbReference type="ARBA" id="ARBA00022723"/>
    </source>
</evidence>
<keyword evidence="5 11" id="KW-0479">Metal-binding</keyword>
<evidence type="ECO:0000256" key="9">
    <source>
        <dbReference type="PIRSR" id="PIRSR600823-1"/>
    </source>
</evidence>
<dbReference type="GO" id="GO:0005576">
    <property type="term" value="C:extracellular region"/>
    <property type="evidence" value="ECO:0007669"/>
    <property type="project" value="UniProtKB-SubCell"/>
</dbReference>
<keyword evidence="14" id="KW-0376">Hydrogen peroxide</keyword>
<evidence type="ECO:0000256" key="7">
    <source>
        <dbReference type="ARBA" id="ARBA00023004"/>
    </source>
</evidence>
<dbReference type="Proteomes" id="UP001162541">
    <property type="component" value="Chromosome 5"/>
</dbReference>
<evidence type="ECO:0000256" key="6">
    <source>
        <dbReference type="ARBA" id="ARBA00023002"/>
    </source>
</evidence>
<dbReference type="InterPro" id="IPR033905">
    <property type="entry name" value="Secretory_peroxidase"/>
</dbReference>
<evidence type="ECO:0000256" key="14">
    <source>
        <dbReference type="RuleBase" id="RU362060"/>
    </source>
</evidence>
<gene>
    <name evidence="17" type="ORF">AXG93_1513s1060</name>
    <name evidence="16" type="ORF">Mp_5g07120</name>
</gene>
<feature type="binding site" evidence="11">
    <location>
        <position position="73"/>
    </location>
    <ligand>
        <name>Ca(2+)</name>
        <dbReference type="ChEBI" id="CHEBI:29108"/>
        <label>1</label>
    </ligand>
</feature>
<dbReference type="PRINTS" id="PR00458">
    <property type="entry name" value="PEROXIDASE"/>
</dbReference>
<dbReference type="PROSITE" id="PS50873">
    <property type="entry name" value="PEROXIDASE_4"/>
    <property type="match status" value="1"/>
</dbReference>
<dbReference type="GO" id="GO:0020037">
    <property type="term" value="F:heme binding"/>
    <property type="evidence" value="ECO:0007669"/>
    <property type="project" value="UniProtKB-UniRule"/>
</dbReference>
<feature type="site" description="Transition state stabilizer" evidence="12">
    <location>
        <position position="65"/>
    </location>
</feature>
<feature type="disulfide bond" evidence="13">
    <location>
        <begin position="38"/>
        <end position="114"/>
    </location>
</feature>
<evidence type="ECO:0000256" key="1">
    <source>
        <dbReference type="ARBA" id="ARBA00000189"/>
    </source>
</evidence>
<evidence type="ECO:0000256" key="8">
    <source>
        <dbReference type="ARBA" id="ARBA00023157"/>
    </source>
</evidence>
<dbReference type="GO" id="GO:0042744">
    <property type="term" value="P:hydrogen peroxide catabolic process"/>
    <property type="evidence" value="ECO:0007669"/>
    <property type="project" value="UniProtKB-KW"/>
</dbReference>
<feature type="domain" description="Plant heme peroxidase family profile" evidence="15">
    <location>
        <begin position="28"/>
        <end position="323"/>
    </location>
</feature>
<feature type="binding site" evidence="11">
    <location>
        <position position="88"/>
    </location>
    <ligand>
        <name>Ca(2+)</name>
        <dbReference type="ChEBI" id="CHEBI:29108"/>
        <label>1</label>
    </ligand>
</feature>
<reference evidence="19" key="3">
    <citation type="journal article" date="2020" name="Curr. Biol.">
        <title>Chromatin organization in early land plants reveals an ancestral association between H3K27me3, transposons, and constitutive heterochromatin.</title>
        <authorList>
            <person name="Montgomery S.A."/>
            <person name="Tanizawa Y."/>
            <person name="Galik B."/>
            <person name="Wang N."/>
            <person name="Ito T."/>
            <person name="Mochizuki T."/>
            <person name="Akimcheva S."/>
            <person name="Bowman J.L."/>
            <person name="Cognat V."/>
            <person name="Marechal-Drouard L."/>
            <person name="Ekker H."/>
            <person name="Hong S.F."/>
            <person name="Kohchi T."/>
            <person name="Lin S.S."/>
            <person name="Liu L.D."/>
            <person name="Nakamura Y."/>
            <person name="Valeeva L.R."/>
            <person name="Shakirov E.V."/>
            <person name="Shippen D.E."/>
            <person name="Wei W.L."/>
            <person name="Yagura M."/>
            <person name="Yamaoka S."/>
            <person name="Yamato K.T."/>
            <person name="Liu C."/>
            <person name="Berger F."/>
        </authorList>
    </citation>
    <scope>NUCLEOTIDE SEQUENCE [LARGE SCALE GENOMIC DNA]</scope>
    <source>
        <strain evidence="19">Tak-1</strain>
    </source>
</reference>
<feature type="disulfide bond" evidence="13">
    <location>
        <begin position="120"/>
        <end position="319"/>
    </location>
</feature>
<dbReference type="FunFam" id="1.10.420.10:FF:000001">
    <property type="entry name" value="Peroxidase"/>
    <property type="match status" value="1"/>
</dbReference>
<comment type="function">
    <text evidence="14">Removal of H(2)O(2), oxidation of toxic reductants, biosynthesis and degradation of lignin, suberization, auxin catabolism, response to environmental stresses such as wounding, pathogen attack and oxidative stress.</text>
</comment>
<feature type="binding site" evidence="11">
    <location>
        <position position="70"/>
    </location>
    <ligand>
        <name>Ca(2+)</name>
        <dbReference type="ChEBI" id="CHEBI:29108"/>
        <label>1</label>
    </ligand>
</feature>
<dbReference type="InterPro" id="IPR010255">
    <property type="entry name" value="Haem_peroxidase_sf"/>
</dbReference>
<dbReference type="SUPFAM" id="SSF48113">
    <property type="entry name" value="Heme-dependent peroxidases"/>
    <property type="match status" value="1"/>
</dbReference>
<keyword evidence="7 11" id="KW-0408">Iron</keyword>
<dbReference type="InterPro" id="IPR002016">
    <property type="entry name" value="Haem_peroxidase"/>
</dbReference>
<dbReference type="AlphaFoldDB" id="A0A176W9I4"/>
<comment type="cofactor">
    <cofactor evidence="11 14">
        <name>heme b</name>
        <dbReference type="ChEBI" id="CHEBI:60344"/>
    </cofactor>
    <text evidence="11 14">Binds 1 heme b (iron(II)-protoporphyrin IX) group per subunit.</text>
</comment>
<comment type="cofactor">
    <cofactor evidence="11 14">
        <name>Ca(2+)</name>
        <dbReference type="ChEBI" id="CHEBI:29108"/>
    </cofactor>
    <text evidence="11 14">Binds 2 calcium ions per subunit.</text>
</comment>
<protein>
    <recommendedName>
        <fullName evidence="14">Peroxidase</fullName>
        <ecNumber evidence="14">1.11.1.7</ecNumber>
    </recommendedName>
</protein>
<dbReference type="InterPro" id="IPR019793">
    <property type="entry name" value="Peroxidases_heam-ligand_BS"/>
</dbReference>
<feature type="binding site" evidence="11">
    <location>
        <position position="79"/>
    </location>
    <ligand>
        <name>Ca(2+)</name>
        <dbReference type="ChEBI" id="CHEBI:29108"/>
        <label>1</label>
    </ligand>
</feature>
<feature type="chain" id="PRO_5042304685" description="Peroxidase" evidence="14">
    <location>
        <begin position="23"/>
        <end position="328"/>
    </location>
</feature>
<feature type="binding site" description="axial binding residue" evidence="11">
    <location>
        <position position="192"/>
    </location>
    <ligand>
        <name>heme b</name>
        <dbReference type="ChEBI" id="CHEBI:60344"/>
    </ligand>
    <ligandPart>
        <name>Fe</name>
        <dbReference type="ChEBI" id="CHEBI:18248"/>
    </ligandPart>
</feature>
<evidence type="ECO:0000256" key="11">
    <source>
        <dbReference type="PIRSR" id="PIRSR600823-3"/>
    </source>
</evidence>
<dbReference type="EMBL" id="LVLJ01001412">
    <property type="protein sequence ID" value="OAE29780.1"/>
    <property type="molecule type" value="Genomic_DNA"/>
</dbReference>
<comment type="similarity">
    <text evidence="14">Belongs to the peroxidase family. Classical plant (class III) peroxidase subfamily.</text>
</comment>
<dbReference type="PROSITE" id="PS00435">
    <property type="entry name" value="PEROXIDASE_1"/>
    <property type="match status" value="1"/>
</dbReference>
<dbReference type="GO" id="GO:0006979">
    <property type="term" value="P:response to oxidative stress"/>
    <property type="evidence" value="ECO:0007669"/>
    <property type="project" value="UniProtKB-UniRule"/>
</dbReference>
<feature type="binding site" evidence="10">
    <location>
        <position position="162"/>
    </location>
    <ligand>
        <name>substrate</name>
    </ligand>
</feature>
<dbReference type="Proteomes" id="UP000077202">
    <property type="component" value="Unassembled WGS sequence"/>
</dbReference>
<evidence type="ECO:0000256" key="3">
    <source>
        <dbReference type="ARBA" id="ARBA00022559"/>
    </source>
</evidence>
<evidence type="ECO:0000313" key="17">
    <source>
        <dbReference type="EMBL" id="OAE29780.1"/>
    </source>
</evidence>
<dbReference type="GO" id="GO:0140825">
    <property type="term" value="F:lactoperoxidase activity"/>
    <property type="evidence" value="ECO:0007669"/>
    <property type="project" value="UniProtKB-EC"/>
</dbReference>
<accession>A0A176W9I4</accession>
<keyword evidence="18" id="KW-1185">Reference proteome</keyword>
<evidence type="ECO:0000313" key="19">
    <source>
        <dbReference type="Proteomes" id="UP001162541"/>
    </source>
</evidence>
<dbReference type="CDD" id="cd00693">
    <property type="entry name" value="secretory_peroxidase"/>
    <property type="match status" value="1"/>
</dbReference>
<keyword evidence="4 14" id="KW-0349">Heme</keyword>
<keyword evidence="3 14" id="KW-0575">Peroxidase</keyword>
<keyword evidence="14" id="KW-0732">Signal</keyword>